<accession>A0ACA9RV94</accession>
<name>A0ACA9RV94_9GLOM</name>
<evidence type="ECO:0000313" key="2">
    <source>
        <dbReference type="Proteomes" id="UP000789920"/>
    </source>
</evidence>
<keyword evidence="2" id="KW-1185">Reference proteome</keyword>
<gene>
    <name evidence="1" type="ORF">RPERSI_LOCUS23674</name>
</gene>
<protein>
    <submittedName>
        <fullName evidence="1">13995_t:CDS:1</fullName>
    </submittedName>
</protein>
<proteinExistence type="predicted"/>
<comment type="caution">
    <text evidence="1">The sequence shown here is derived from an EMBL/GenBank/DDBJ whole genome shotgun (WGS) entry which is preliminary data.</text>
</comment>
<organism evidence="1 2">
    <name type="scientific">Racocetra persica</name>
    <dbReference type="NCBI Taxonomy" id="160502"/>
    <lineage>
        <taxon>Eukaryota</taxon>
        <taxon>Fungi</taxon>
        <taxon>Fungi incertae sedis</taxon>
        <taxon>Mucoromycota</taxon>
        <taxon>Glomeromycotina</taxon>
        <taxon>Glomeromycetes</taxon>
        <taxon>Diversisporales</taxon>
        <taxon>Gigasporaceae</taxon>
        <taxon>Racocetra</taxon>
    </lineage>
</organism>
<reference evidence="1" key="1">
    <citation type="submission" date="2021-06" db="EMBL/GenBank/DDBJ databases">
        <authorList>
            <person name="Kallberg Y."/>
            <person name="Tangrot J."/>
            <person name="Rosling A."/>
        </authorList>
    </citation>
    <scope>NUCLEOTIDE SEQUENCE</scope>
    <source>
        <strain evidence="1">MA461A</strain>
    </source>
</reference>
<feature type="non-terminal residue" evidence="1">
    <location>
        <position position="275"/>
    </location>
</feature>
<dbReference type="EMBL" id="CAJVQC010074456">
    <property type="protein sequence ID" value="CAG8813049.1"/>
    <property type="molecule type" value="Genomic_DNA"/>
</dbReference>
<evidence type="ECO:0000313" key="1">
    <source>
        <dbReference type="EMBL" id="CAG8813049.1"/>
    </source>
</evidence>
<dbReference type="Proteomes" id="UP000789920">
    <property type="component" value="Unassembled WGS sequence"/>
</dbReference>
<sequence>MPYVNLLKDILPRNKIYVVAVSGGPDSMFLLDNLRVGNYQIIVAHVNYHRRIDSDYDESLVRVYCQKNSLPLKVYSVKEAVAHHQQDHLETYWWQKNRQSLVDYWGLPVITQQGQFRIFRPLLSLAKEQIIQYLHEQKISYAVDSTNQLPLYQRNIFRRQITNLNITEQGELLKAIRENNQELEKMKLLVKQQKKYFCPSRLATGGLLLHRKKKLLAEIYKQLFLSPKNNLRLEGKTKTKTLFLKFIHYLCPLILAIQPGTLTTAPSKTKWPEKK</sequence>